<organism evidence="2 3">
    <name type="scientific">Methanocorpusculum parvum</name>
    <dbReference type="NCBI Taxonomy" id="2193"/>
    <lineage>
        <taxon>Archaea</taxon>
        <taxon>Methanobacteriati</taxon>
        <taxon>Methanobacteriota</taxon>
        <taxon>Stenosarchaea group</taxon>
        <taxon>Methanomicrobia</taxon>
        <taxon>Methanomicrobiales</taxon>
        <taxon>Methanocorpusculaceae</taxon>
        <taxon>Methanocorpusculum</taxon>
    </lineage>
</organism>
<evidence type="ECO:0000256" key="1">
    <source>
        <dbReference type="SAM" id="MobiDB-lite"/>
    </source>
</evidence>
<dbReference type="AlphaFoldDB" id="A0AAX0QB88"/>
<keyword evidence="3" id="KW-1185">Reference proteome</keyword>
<proteinExistence type="predicted"/>
<dbReference type="RefSeq" id="WP_095641730.1">
    <property type="nucleotide sequence ID" value="NZ_LMVO01000001.1"/>
</dbReference>
<gene>
    <name evidence="2" type="ORF">ASJ83_07800</name>
</gene>
<feature type="region of interest" description="Disordered" evidence="1">
    <location>
        <begin position="1"/>
        <end position="20"/>
    </location>
</feature>
<reference evidence="2 3" key="1">
    <citation type="journal article" date="2017" name="BMC Genomics">
        <title>Genomic analysis of methanogenic archaea reveals a shift towards energy conservation.</title>
        <authorList>
            <person name="Gilmore S.P."/>
            <person name="Henske J.K."/>
            <person name="Sexton J.A."/>
            <person name="Solomon K.V."/>
            <person name="Seppala S."/>
            <person name="Yoo J.I."/>
            <person name="Huyett L.M."/>
            <person name="Pressman A."/>
            <person name="Cogan J.Z."/>
            <person name="Kivenson V."/>
            <person name="Peng X."/>
            <person name="Tan Y."/>
            <person name="Valentine D.L."/>
            <person name="O'Malley M.A."/>
        </authorList>
    </citation>
    <scope>NUCLEOTIDE SEQUENCE [LARGE SCALE GENOMIC DNA]</scope>
    <source>
        <strain evidence="2 3">XII</strain>
    </source>
</reference>
<evidence type="ECO:0000313" key="3">
    <source>
        <dbReference type="Proteomes" id="UP000243820"/>
    </source>
</evidence>
<comment type="caution">
    <text evidence="2">The sequence shown here is derived from an EMBL/GenBank/DDBJ whole genome shotgun (WGS) entry which is preliminary data.</text>
</comment>
<dbReference type="EMBL" id="LMVO01000001">
    <property type="protein sequence ID" value="PAV10342.1"/>
    <property type="molecule type" value="Genomic_DNA"/>
</dbReference>
<dbReference type="Proteomes" id="UP000243820">
    <property type="component" value="Unassembled WGS sequence"/>
</dbReference>
<protein>
    <submittedName>
        <fullName evidence="2">Uncharacterized protein</fullName>
    </submittedName>
</protein>
<evidence type="ECO:0000313" key="2">
    <source>
        <dbReference type="EMBL" id="PAV10342.1"/>
    </source>
</evidence>
<name>A0AAX0QB88_9EURY</name>
<sequence length="80" mass="8949">MVSKNISGQRQNDYSRTSYGSSAGAVLTASTVGILTPYWEYRQFPCAVNNEIIYDDMDALDKAFEETLKIHKDGLKLLAQ</sequence>
<accession>A0AAX0QB88</accession>